<dbReference type="NCBIfam" id="TIGR02852">
    <property type="entry name" value="spore_dpaB"/>
    <property type="match status" value="1"/>
</dbReference>
<dbReference type="GO" id="GO:0003824">
    <property type="term" value="F:catalytic activity"/>
    <property type="evidence" value="ECO:0007669"/>
    <property type="project" value="InterPro"/>
</dbReference>
<name>A0AAE3IH58_9FIRM</name>
<dbReference type="NCBIfam" id="NF006161">
    <property type="entry name" value="PRK08305.1"/>
    <property type="match status" value="1"/>
</dbReference>
<dbReference type="Pfam" id="PF02441">
    <property type="entry name" value="Flavoprotein"/>
    <property type="match status" value="1"/>
</dbReference>
<dbReference type="InterPro" id="IPR014214">
    <property type="entry name" value="Dipicolinic_acid_synth_B"/>
</dbReference>
<feature type="domain" description="Flavoprotein" evidence="1">
    <location>
        <begin position="13"/>
        <end position="174"/>
    </location>
</feature>
<comment type="caution">
    <text evidence="2">The sequence shown here is derived from an EMBL/GenBank/DDBJ whole genome shotgun (WGS) entry which is preliminary data.</text>
</comment>
<dbReference type="InterPro" id="IPR003382">
    <property type="entry name" value="Flavoprotein"/>
</dbReference>
<evidence type="ECO:0000313" key="3">
    <source>
        <dbReference type="Proteomes" id="UP001208131"/>
    </source>
</evidence>
<dbReference type="AlphaFoldDB" id="A0AAE3IH58"/>
<dbReference type="Gene3D" id="3.40.50.1950">
    <property type="entry name" value="Flavin prenyltransferase-like"/>
    <property type="match status" value="1"/>
</dbReference>
<sequence>MKGEQRMSLDGIRIGFCMTGSFCTFEKAFAAAERLVQQGAKLVPIMSFNAASISTRFGTAEENIKRLETIAGRKVICTIEEAEPIGPKKMCDIMVVAPCTSNTAAKLALGLTDTPATMAVKSHLRNARPVVIAISTNDALAGCAKNIGYLQNLRNYYFVPYAQDNCEKKPNSIVAEFELIPETIQSALDGIQLQPIIRVK</sequence>
<proteinExistence type="predicted"/>
<dbReference type="EMBL" id="JAOQJZ010000003">
    <property type="protein sequence ID" value="MCU6705202.1"/>
    <property type="molecule type" value="Genomic_DNA"/>
</dbReference>
<gene>
    <name evidence="2" type="ORF">OCV57_04580</name>
</gene>
<organism evidence="2 3">
    <name type="scientific">Hominimerdicola aceti</name>
    <dbReference type="NCBI Taxonomy" id="2981726"/>
    <lineage>
        <taxon>Bacteria</taxon>
        <taxon>Bacillati</taxon>
        <taxon>Bacillota</taxon>
        <taxon>Clostridia</taxon>
        <taxon>Eubacteriales</taxon>
        <taxon>Oscillospiraceae</taxon>
        <taxon>Hominimerdicola</taxon>
    </lineage>
</organism>
<dbReference type="RefSeq" id="WP_267300601.1">
    <property type="nucleotide sequence ID" value="NZ_JAOQJZ010000003.1"/>
</dbReference>
<dbReference type="InterPro" id="IPR036551">
    <property type="entry name" value="Flavin_trans-like"/>
</dbReference>
<keyword evidence="3" id="KW-1185">Reference proteome</keyword>
<reference evidence="2 3" key="1">
    <citation type="journal article" date="2021" name="ISME Commun">
        <title>Automated analysis of genomic sequences facilitates high-throughput and comprehensive description of bacteria.</title>
        <authorList>
            <person name="Hitch T.C.A."/>
        </authorList>
    </citation>
    <scope>NUCLEOTIDE SEQUENCE [LARGE SCALE GENOMIC DNA]</scope>
    <source>
        <strain evidence="2 3">Sanger_31</strain>
    </source>
</reference>
<dbReference type="Proteomes" id="UP001208131">
    <property type="component" value="Unassembled WGS sequence"/>
</dbReference>
<evidence type="ECO:0000313" key="2">
    <source>
        <dbReference type="EMBL" id="MCU6705202.1"/>
    </source>
</evidence>
<dbReference type="SUPFAM" id="SSF52507">
    <property type="entry name" value="Homo-oligomeric flavin-containing Cys decarboxylases, HFCD"/>
    <property type="match status" value="1"/>
</dbReference>
<accession>A0AAE3IH58</accession>
<protein>
    <submittedName>
        <fullName evidence="2">Dipicolinate synthase subunit B</fullName>
    </submittedName>
</protein>
<evidence type="ECO:0000259" key="1">
    <source>
        <dbReference type="Pfam" id="PF02441"/>
    </source>
</evidence>